<reference evidence="2 3" key="1">
    <citation type="journal article" date="2011" name="J. Bacteriol.">
        <title>Complete genome sequence of Amycolicicoccus subflavus DQS3-9A1T, an actinomycete isolated from crude oil-polluted soil.</title>
        <authorList>
            <person name="Cai M."/>
            <person name="Chen W.M."/>
            <person name="Nie Y."/>
            <person name="Chi C.Q."/>
            <person name="Wang Y.N."/>
            <person name="Tang Y.Q."/>
            <person name="Li G.Y."/>
            <person name="Wu X.L."/>
        </authorList>
    </citation>
    <scope>NUCLEOTIDE SEQUENCE [LARGE SCALE GENOMIC DNA]</scope>
    <source>
        <strain evidence="3">DSM 45089 / DQS3-9A1</strain>
    </source>
</reference>
<dbReference type="AlphaFoldDB" id="F6EQF4"/>
<evidence type="ECO:0000259" key="1">
    <source>
        <dbReference type="Pfam" id="PF02036"/>
    </source>
</evidence>
<dbReference type="InterPro" id="IPR003033">
    <property type="entry name" value="SCP2_sterol-bd_dom"/>
</dbReference>
<dbReference type="eggNOG" id="COG1454">
    <property type="taxonomic scope" value="Bacteria"/>
</dbReference>
<protein>
    <recommendedName>
        <fullName evidence="1">SCP2 domain-containing protein</fullName>
    </recommendedName>
</protein>
<evidence type="ECO:0000313" key="2">
    <source>
        <dbReference type="EMBL" id="AEF40639.1"/>
    </source>
</evidence>
<dbReference type="SUPFAM" id="SSF55718">
    <property type="entry name" value="SCP-like"/>
    <property type="match status" value="1"/>
</dbReference>
<dbReference type="OrthoDB" id="5418706at2"/>
<name>F6EQF4_HOYSD</name>
<dbReference type="EMBL" id="CP002786">
    <property type="protein sequence ID" value="AEF40639.1"/>
    <property type="molecule type" value="Genomic_DNA"/>
</dbReference>
<dbReference type="RefSeq" id="WP_013806988.1">
    <property type="nucleotide sequence ID" value="NC_015564.1"/>
</dbReference>
<dbReference type="KEGG" id="asd:AS9A_2190"/>
<proteinExistence type="predicted"/>
<accession>F6EQF4</accession>
<evidence type="ECO:0000313" key="3">
    <source>
        <dbReference type="Proteomes" id="UP000009235"/>
    </source>
</evidence>
<gene>
    <name evidence="2" type="ordered locus">AS9A_2190</name>
</gene>
<dbReference type="Pfam" id="PF02036">
    <property type="entry name" value="SCP2"/>
    <property type="match status" value="1"/>
</dbReference>
<dbReference type="InterPro" id="IPR036527">
    <property type="entry name" value="SCP2_sterol-bd_dom_sf"/>
</dbReference>
<feature type="domain" description="SCP2" evidence="1">
    <location>
        <begin position="21"/>
        <end position="108"/>
    </location>
</feature>
<dbReference type="HOGENOM" id="CLU_125983_0_0_11"/>
<dbReference type="Gene3D" id="3.30.1050.10">
    <property type="entry name" value="SCP2 sterol-binding domain"/>
    <property type="match status" value="1"/>
</dbReference>
<keyword evidence="3" id="KW-1185">Reference proteome</keyword>
<organism evidence="2 3">
    <name type="scientific">Hoyosella subflava (strain DSM 45089 / JCM 17490 / NBRC 109087 / DQS3-9A1)</name>
    <name type="common">Amycolicicoccus subflavus</name>
    <dbReference type="NCBI Taxonomy" id="443218"/>
    <lineage>
        <taxon>Bacteria</taxon>
        <taxon>Bacillati</taxon>
        <taxon>Actinomycetota</taxon>
        <taxon>Actinomycetes</taxon>
        <taxon>Mycobacteriales</taxon>
        <taxon>Hoyosellaceae</taxon>
        <taxon>Hoyosella</taxon>
    </lineage>
</organism>
<dbReference type="STRING" id="443218.AS9A_2190"/>
<sequence length="135" mass="14569">MTTSPTADDLYKYIGMAFEQAKSDPKLVQKLSSVPGVIKVIATEPDGCMIIDHPGVTAVPGSPDGEADATLRMTGDFANRFWQGDLNLTMAVTRGDIVLEGKMALIAKAIPAQMKLFPIYIELLKSDGRTDLLVK</sequence>
<dbReference type="Proteomes" id="UP000009235">
    <property type="component" value="Chromosome"/>
</dbReference>